<feature type="compositionally biased region" description="Basic and acidic residues" evidence="4">
    <location>
        <begin position="1"/>
        <end position="14"/>
    </location>
</feature>
<dbReference type="Gene3D" id="3.40.50.360">
    <property type="match status" value="1"/>
</dbReference>
<evidence type="ECO:0000256" key="3">
    <source>
        <dbReference type="ARBA" id="ARBA00023002"/>
    </source>
</evidence>
<dbReference type="Pfam" id="PF03358">
    <property type="entry name" value="FMN_red"/>
    <property type="match status" value="1"/>
</dbReference>
<organism evidence="6 7">
    <name type="scientific">Actinoallomurus liliacearum</name>
    <dbReference type="NCBI Taxonomy" id="1080073"/>
    <lineage>
        <taxon>Bacteria</taxon>
        <taxon>Bacillati</taxon>
        <taxon>Actinomycetota</taxon>
        <taxon>Actinomycetes</taxon>
        <taxon>Streptosporangiales</taxon>
        <taxon>Thermomonosporaceae</taxon>
        <taxon>Actinoallomurus</taxon>
    </lineage>
</organism>
<dbReference type="Proteomes" id="UP001500212">
    <property type="component" value="Unassembled WGS sequence"/>
</dbReference>
<dbReference type="RefSeq" id="WP_345359713.1">
    <property type="nucleotide sequence ID" value="NZ_BAABHJ010000020.1"/>
</dbReference>
<evidence type="ECO:0000259" key="5">
    <source>
        <dbReference type="Pfam" id="PF03358"/>
    </source>
</evidence>
<dbReference type="InterPro" id="IPR051814">
    <property type="entry name" value="NAD(P)H-dep_FMN_reductase"/>
</dbReference>
<evidence type="ECO:0000313" key="6">
    <source>
        <dbReference type="EMBL" id="GAA4612224.1"/>
    </source>
</evidence>
<proteinExistence type="predicted"/>
<keyword evidence="7" id="KW-1185">Reference proteome</keyword>
<dbReference type="PANTHER" id="PTHR43408">
    <property type="entry name" value="FMN REDUCTASE (NADPH)"/>
    <property type="match status" value="1"/>
</dbReference>
<keyword evidence="1" id="KW-0285">Flavoprotein</keyword>
<comment type="caution">
    <text evidence="6">The sequence shown here is derived from an EMBL/GenBank/DDBJ whole genome shotgun (WGS) entry which is preliminary data.</text>
</comment>
<evidence type="ECO:0000313" key="7">
    <source>
        <dbReference type="Proteomes" id="UP001500212"/>
    </source>
</evidence>
<gene>
    <name evidence="6" type="ORF">GCM10023195_52230</name>
</gene>
<dbReference type="PANTHER" id="PTHR43408:SF2">
    <property type="entry name" value="FMN REDUCTASE (NADPH)"/>
    <property type="match status" value="1"/>
</dbReference>
<reference evidence="7" key="1">
    <citation type="journal article" date="2019" name="Int. J. Syst. Evol. Microbiol.">
        <title>The Global Catalogue of Microorganisms (GCM) 10K type strain sequencing project: providing services to taxonomists for standard genome sequencing and annotation.</title>
        <authorList>
            <consortium name="The Broad Institute Genomics Platform"/>
            <consortium name="The Broad Institute Genome Sequencing Center for Infectious Disease"/>
            <person name="Wu L."/>
            <person name="Ma J."/>
        </authorList>
    </citation>
    <scope>NUCLEOTIDE SEQUENCE [LARGE SCALE GENOMIC DNA]</scope>
    <source>
        <strain evidence="7">JCM 17938</strain>
    </source>
</reference>
<feature type="domain" description="NADPH-dependent FMN reductase-like" evidence="5">
    <location>
        <begin position="33"/>
        <end position="166"/>
    </location>
</feature>
<sequence length="192" mass="20096">MTERTEGIGVDRGEALAGRPAVGPDEVPGRRGPKVVVLVGNPRPASRTHAVADRAARAIAPGVRPETVDLTELADRLLSRDPGPLLDEAVSRVTSADLLLVASPTYKGTYTGLLKSFLDRVPSLAGVTALPLLVMGSPRHALAVEVHLRPLLVELGATVPTPGLAVVEADIDRLDEVLAGWAAAVRLPQAVR</sequence>
<evidence type="ECO:0000256" key="4">
    <source>
        <dbReference type="SAM" id="MobiDB-lite"/>
    </source>
</evidence>
<dbReference type="InterPro" id="IPR029039">
    <property type="entry name" value="Flavoprotein-like_sf"/>
</dbReference>
<dbReference type="InterPro" id="IPR005025">
    <property type="entry name" value="FMN_Rdtase-like_dom"/>
</dbReference>
<evidence type="ECO:0000256" key="2">
    <source>
        <dbReference type="ARBA" id="ARBA00022643"/>
    </source>
</evidence>
<dbReference type="EMBL" id="BAABHJ010000020">
    <property type="protein sequence ID" value="GAA4612224.1"/>
    <property type="molecule type" value="Genomic_DNA"/>
</dbReference>
<feature type="region of interest" description="Disordered" evidence="4">
    <location>
        <begin position="1"/>
        <end position="29"/>
    </location>
</feature>
<protein>
    <submittedName>
        <fullName evidence="6">NAD(P)H-dependent oxidoreductase</fullName>
    </submittedName>
</protein>
<evidence type="ECO:0000256" key="1">
    <source>
        <dbReference type="ARBA" id="ARBA00022630"/>
    </source>
</evidence>
<dbReference type="SUPFAM" id="SSF52218">
    <property type="entry name" value="Flavoproteins"/>
    <property type="match status" value="1"/>
</dbReference>
<keyword evidence="3" id="KW-0560">Oxidoreductase</keyword>
<accession>A0ABP8TR31</accession>
<keyword evidence="2" id="KW-0288">FMN</keyword>
<name>A0ABP8TR31_9ACTN</name>